<dbReference type="PROSITE" id="PS50222">
    <property type="entry name" value="EF_HAND_2"/>
    <property type="match status" value="1"/>
</dbReference>
<proteinExistence type="inferred from homology"/>
<comment type="subunit">
    <text evidence="3">Homodimer. Interacts with CIPK.</text>
</comment>
<reference evidence="5" key="2">
    <citation type="submission" date="2021-12" db="EMBL/GenBank/DDBJ databases">
        <title>Resequencing data analysis of finger millet.</title>
        <authorList>
            <person name="Hatakeyama M."/>
            <person name="Aluri S."/>
            <person name="Balachadran M.T."/>
            <person name="Sivarajan S.R."/>
            <person name="Poveda L."/>
            <person name="Shimizu-Inatsugi R."/>
            <person name="Schlapbach R."/>
            <person name="Sreeman S.M."/>
            <person name="Shimizu K.K."/>
        </authorList>
    </citation>
    <scope>NUCLEOTIDE SEQUENCE</scope>
</reference>
<dbReference type="InterPro" id="IPR002048">
    <property type="entry name" value="EF_hand_dom"/>
</dbReference>
<dbReference type="AlphaFoldDB" id="A0AAV5BWY3"/>
<comment type="caution">
    <text evidence="5">The sequence shown here is derived from an EMBL/GenBank/DDBJ whole genome shotgun (WGS) entry which is preliminary data.</text>
</comment>
<reference evidence="5" key="1">
    <citation type="journal article" date="2018" name="DNA Res.">
        <title>Multiple hybrid de novo genome assembly of finger millet, an orphan allotetraploid crop.</title>
        <authorList>
            <person name="Hatakeyama M."/>
            <person name="Aluri S."/>
            <person name="Balachadran M.T."/>
            <person name="Sivarajan S.R."/>
            <person name="Patrignani A."/>
            <person name="Gruter S."/>
            <person name="Poveda L."/>
            <person name="Shimizu-Inatsugi R."/>
            <person name="Baeten J."/>
            <person name="Francoijs K.J."/>
            <person name="Nataraja K.N."/>
            <person name="Reddy Y.A.N."/>
            <person name="Phadnis S."/>
            <person name="Ravikumar R.L."/>
            <person name="Schlapbach R."/>
            <person name="Sreeman S.M."/>
            <person name="Shimizu K.K."/>
        </authorList>
    </citation>
    <scope>NUCLEOTIDE SEQUENCE</scope>
</reference>
<keyword evidence="1 3" id="KW-0677">Repeat</keyword>
<dbReference type="GO" id="GO:0016020">
    <property type="term" value="C:membrane"/>
    <property type="evidence" value="ECO:0007669"/>
    <property type="project" value="UniProtKB-SubCell"/>
</dbReference>
<keyword evidence="3" id="KW-0106">Calcium</keyword>
<evidence type="ECO:0000256" key="1">
    <source>
        <dbReference type="ARBA" id="ARBA00022737"/>
    </source>
</evidence>
<keyword evidence="6" id="KW-1185">Reference proteome</keyword>
<dbReference type="InterPro" id="IPR011992">
    <property type="entry name" value="EF-hand-dom_pair"/>
</dbReference>
<organism evidence="5 6">
    <name type="scientific">Eleusine coracana subsp. coracana</name>
    <dbReference type="NCBI Taxonomy" id="191504"/>
    <lineage>
        <taxon>Eukaryota</taxon>
        <taxon>Viridiplantae</taxon>
        <taxon>Streptophyta</taxon>
        <taxon>Embryophyta</taxon>
        <taxon>Tracheophyta</taxon>
        <taxon>Spermatophyta</taxon>
        <taxon>Magnoliopsida</taxon>
        <taxon>Liliopsida</taxon>
        <taxon>Poales</taxon>
        <taxon>Poaceae</taxon>
        <taxon>PACMAD clade</taxon>
        <taxon>Chloridoideae</taxon>
        <taxon>Cynodonteae</taxon>
        <taxon>Eleusininae</taxon>
        <taxon>Eleusine</taxon>
    </lineage>
</organism>
<name>A0AAV5BWY3_ELECO</name>
<gene>
    <name evidence="5" type="primary">ga07240</name>
    <name evidence="5" type="ORF">PR202_ga07240</name>
</gene>
<comment type="similarity">
    <text evidence="2 3">Belongs to the calcineurin regulatory subunit family.</text>
</comment>
<dbReference type="GO" id="GO:0005509">
    <property type="term" value="F:calcium ion binding"/>
    <property type="evidence" value="ECO:0007669"/>
    <property type="project" value="UniProtKB-UniRule"/>
</dbReference>
<dbReference type="PANTHER" id="PTHR23056">
    <property type="entry name" value="CALCINEURIN B"/>
    <property type="match status" value="1"/>
</dbReference>
<accession>A0AAV5BWY3</accession>
<comment type="function">
    <text evidence="3">Acts as a calcium sensor. CBL proteins interact with CIPK serine-threonine protein kinases. Binding of a CBL protein to the regulatory NAF domain of a CIPK protein lead to the activation of the kinase in a calcium-dependent manner.</text>
</comment>
<evidence type="ECO:0000256" key="2">
    <source>
        <dbReference type="ARBA" id="ARBA00023774"/>
    </source>
</evidence>
<dbReference type="GO" id="GO:0019900">
    <property type="term" value="F:kinase binding"/>
    <property type="evidence" value="ECO:0007669"/>
    <property type="project" value="UniProtKB-UniRule"/>
</dbReference>
<dbReference type="SUPFAM" id="SSF47473">
    <property type="entry name" value="EF-hand"/>
    <property type="match status" value="1"/>
</dbReference>
<comment type="subcellular location">
    <subcellularLocation>
        <location evidence="3">Membrane</location>
    </subcellularLocation>
</comment>
<dbReference type="PANTHER" id="PTHR23056:SF110">
    <property type="entry name" value="CALMODULIN"/>
    <property type="match status" value="1"/>
</dbReference>
<dbReference type="EMBL" id="BQKI01000003">
    <property type="protein sequence ID" value="GJM90914.1"/>
    <property type="molecule type" value="Genomic_DNA"/>
</dbReference>
<protein>
    <recommendedName>
        <fullName evidence="3">Calcineurin B-like protein</fullName>
    </recommendedName>
</protein>
<keyword evidence="3" id="KW-0472">Membrane</keyword>
<keyword evidence="3" id="KW-0479">Metal-binding</keyword>
<evidence type="ECO:0000313" key="5">
    <source>
        <dbReference type="EMBL" id="GJM90914.1"/>
    </source>
</evidence>
<dbReference type="Proteomes" id="UP001054889">
    <property type="component" value="Unassembled WGS sequence"/>
</dbReference>
<dbReference type="Gene3D" id="1.10.238.10">
    <property type="entry name" value="EF-hand"/>
    <property type="match status" value="1"/>
</dbReference>
<evidence type="ECO:0000259" key="4">
    <source>
        <dbReference type="PROSITE" id="PS50222"/>
    </source>
</evidence>
<feature type="domain" description="EF-hand" evidence="4">
    <location>
        <begin position="21"/>
        <end position="56"/>
    </location>
</feature>
<evidence type="ECO:0000256" key="3">
    <source>
        <dbReference type="RuleBase" id="RU369080"/>
    </source>
</evidence>
<dbReference type="GO" id="GO:0019722">
    <property type="term" value="P:calcium-mediated signaling"/>
    <property type="evidence" value="ECO:0007669"/>
    <property type="project" value="UniProtKB-UniRule"/>
</dbReference>
<evidence type="ECO:0000313" key="6">
    <source>
        <dbReference type="Proteomes" id="UP001054889"/>
    </source>
</evidence>
<dbReference type="InterPro" id="IPR045198">
    <property type="entry name" value="CNBL1-10"/>
</dbReference>
<sequence length="77" mass="8335">MGSADPPLGGSWSSAVARVPIASGVAVRIFDLFDPKRNGVIDFGEFVRSLNIFHPDTPEAEKITFAFKLMILEELAA</sequence>